<accession>A0A0A9H4Y3</accession>
<sequence length="20" mass="2351">MVQYSILKRSSLFVQLLVLL</sequence>
<protein>
    <submittedName>
        <fullName evidence="1">Uncharacterized protein</fullName>
    </submittedName>
</protein>
<name>A0A0A9H4Y3_ARUDO</name>
<dbReference type="EMBL" id="GBRH01165641">
    <property type="protein sequence ID" value="JAE32255.1"/>
    <property type="molecule type" value="Transcribed_RNA"/>
</dbReference>
<dbReference type="AlphaFoldDB" id="A0A0A9H4Y3"/>
<organism evidence="1">
    <name type="scientific">Arundo donax</name>
    <name type="common">Giant reed</name>
    <name type="synonym">Donax arundinaceus</name>
    <dbReference type="NCBI Taxonomy" id="35708"/>
    <lineage>
        <taxon>Eukaryota</taxon>
        <taxon>Viridiplantae</taxon>
        <taxon>Streptophyta</taxon>
        <taxon>Embryophyta</taxon>
        <taxon>Tracheophyta</taxon>
        <taxon>Spermatophyta</taxon>
        <taxon>Magnoliopsida</taxon>
        <taxon>Liliopsida</taxon>
        <taxon>Poales</taxon>
        <taxon>Poaceae</taxon>
        <taxon>PACMAD clade</taxon>
        <taxon>Arundinoideae</taxon>
        <taxon>Arundineae</taxon>
        <taxon>Arundo</taxon>
    </lineage>
</organism>
<reference evidence="1" key="2">
    <citation type="journal article" date="2015" name="Data Brief">
        <title>Shoot transcriptome of the giant reed, Arundo donax.</title>
        <authorList>
            <person name="Barrero R.A."/>
            <person name="Guerrero F.D."/>
            <person name="Moolhuijzen P."/>
            <person name="Goolsby J.A."/>
            <person name="Tidwell J."/>
            <person name="Bellgard S.E."/>
            <person name="Bellgard M.I."/>
        </authorList>
    </citation>
    <scope>NUCLEOTIDE SEQUENCE</scope>
    <source>
        <tissue evidence="1">Shoot tissue taken approximately 20 cm above the soil surface</tissue>
    </source>
</reference>
<reference evidence="1" key="1">
    <citation type="submission" date="2014-09" db="EMBL/GenBank/DDBJ databases">
        <authorList>
            <person name="Magalhaes I.L.F."/>
            <person name="Oliveira U."/>
            <person name="Santos F.R."/>
            <person name="Vidigal T.H.D.A."/>
            <person name="Brescovit A.D."/>
            <person name="Santos A.J."/>
        </authorList>
    </citation>
    <scope>NUCLEOTIDE SEQUENCE</scope>
    <source>
        <tissue evidence="1">Shoot tissue taken approximately 20 cm above the soil surface</tissue>
    </source>
</reference>
<proteinExistence type="predicted"/>
<evidence type="ECO:0000313" key="1">
    <source>
        <dbReference type="EMBL" id="JAE32255.1"/>
    </source>
</evidence>